<dbReference type="SUPFAM" id="SSF52540">
    <property type="entry name" value="P-loop containing nucleoside triphosphate hydrolases"/>
    <property type="match status" value="1"/>
</dbReference>
<proteinExistence type="predicted"/>
<evidence type="ECO:0000313" key="1">
    <source>
        <dbReference type="EMBL" id="CAH1856639.1"/>
    </source>
</evidence>
<comment type="caution">
    <text evidence="1">The sequence shown here is derived from an EMBL/GenBank/DDBJ whole genome shotgun (WGS) entry which is preliminary data.</text>
</comment>
<evidence type="ECO:0008006" key="3">
    <source>
        <dbReference type="Google" id="ProtNLM"/>
    </source>
</evidence>
<dbReference type="RefSeq" id="WP_248715882.1">
    <property type="nucleotide sequence ID" value="NZ_CAKOET010000008.1"/>
</dbReference>
<evidence type="ECO:0000313" key="2">
    <source>
        <dbReference type="Proteomes" id="UP000838102"/>
    </source>
</evidence>
<dbReference type="EMBL" id="CAKOEU010000007">
    <property type="protein sequence ID" value="CAH1856639.1"/>
    <property type="molecule type" value="Genomic_DNA"/>
</dbReference>
<reference evidence="1" key="1">
    <citation type="submission" date="2022-03" db="EMBL/GenBank/DDBJ databases">
        <authorList>
            <person name="Hettiarachchi G."/>
        </authorList>
    </citation>
    <scope>NUCLEOTIDE SEQUENCE</scope>
    <source>
        <strain evidence="1">LMG 32447</strain>
    </source>
</reference>
<dbReference type="Proteomes" id="UP000838102">
    <property type="component" value="Unassembled WGS sequence"/>
</dbReference>
<dbReference type="InterPro" id="IPR027417">
    <property type="entry name" value="P-loop_NTPase"/>
</dbReference>
<dbReference type="Gene3D" id="3.40.50.300">
    <property type="entry name" value="P-loop containing nucleotide triphosphate hydrolases"/>
    <property type="match status" value="1"/>
</dbReference>
<keyword evidence="2" id="KW-1185">Reference proteome</keyword>
<organism evidence="1 2">
    <name type="scientific">Convivina praedatoris</name>
    <dbReference type="NCBI Taxonomy" id="2880963"/>
    <lineage>
        <taxon>Bacteria</taxon>
        <taxon>Bacillati</taxon>
        <taxon>Bacillota</taxon>
        <taxon>Bacilli</taxon>
        <taxon>Lactobacillales</taxon>
        <taxon>Lactobacillaceae</taxon>
        <taxon>Convivina</taxon>
    </lineage>
</organism>
<name>A0ABM9D4K9_9LACO</name>
<accession>A0ABM9D4K9</accession>
<sequence length="163" mass="18791">MVNLLVIIRGNSATGKTMMAERIQKILEHKNCFVIHQDVVRKEILHTHDHYNNPAISLIEELAEYGLKNYPVTVIEGILRKDVYGEMLTELLSSQHIHAIAIYLDMPFSITVKNDKQKPHSFGESILQKWWREQDKLSEEDLVIKSDSSMDLLINKIRKIAGL</sequence>
<gene>
    <name evidence="1" type="ORF">LMG032447_01334</name>
</gene>
<protein>
    <recommendedName>
        <fullName evidence="3">UDP-N-acetylglucosamine kinase</fullName>
    </recommendedName>
</protein>